<comment type="subcellular location">
    <subcellularLocation>
        <location evidence="2">Mitochondrion outer membrane</location>
        <topology evidence="2">Single-pass membrane protein</topology>
    </subcellularLocation>
</comment>
<evidence type="ECO:0000256" key="2">
    <source>
        <dbReference type="ARBA" id="ARBA00004572"/>
    </source>
</evidence>
<dbReference type="CDD" id="cd06183">
    <property type="entry name" value="cyt_b5_reduct_like"/>
    <property type="match status" value="1"/>
</dbReference>
<dbReference type="InterPro" id="IPR001709">
    <property type="entry name" value="Flavoprot_Pyr_Nucl_cyt_Rdtase"/>
</dbReference>
<evidence type="ECO:0000313" key="13">
    <source>
        <dbReference type="Proteomes" id="UP000622797"/>
    </source>
</evidence>
<reference evidence="12" key="1">
    <citation type="journal article" date="2020" name="BMC Genomics">
        <title>Correction to: Identification and distribution of gene clusters required for synthesis of sphingolipid metabolism inhibitors in diverse species of the filamentous fungus Fusarium.</title>
        <authorList>
            <person name="Kim H.S."/>
            <person name="Lohmar J.M."/>
            <person name="Busman M."/>
            <person name="Brown D.W."/>
            <person name="Naumann T.A."/>
            <person name="Divon H.H."/>
            <person name="Lysoe E."/>
            <person name="Uhlig S."/>
            <person name="Proctor R.H."/>
        </authorList>
    </citation>
    <scope>NUCLEOTIDE SEQUENCE</scope>
    <source>
        <strain evidence="12">NRRL 20472</strain>
    </source>
</reference>
<evidence type="ECO:0000256" key="4">
    <source>
        <dbReference type="ARBA" id="ARBA00022630"/>
    </source>
</evidence>
<dbReference type="InterPro" id="IPR001834">
    <property type="entry name" value="CBR-like"/>
</dbReference>
<dbReference type="InterPro" id="IPR017938">
    <property type="entry name" value="Riboflavin_synthase-like_b-brl"/>
</dbReference>
<dbReference type="Pfam" id="PF00970">
    <property type="entry name" value="FAD_binding_6"/>
    <property type="match status" value="1"/>
</dbReference>
<evidence type="ECO:0000256" key="1">
    <source>
        <dbReference type="ARBA" id="ARBA00001974"/>
    </source>
</evidence>
<keyword evidence="7 10" id="KW-0520">NAD</keyword>
<evidence type="ECO:0000256" key="9">
    <source>
        <dbReference type="PIRSR" id="PIRSR601834-1"/>
    </source>
</evidence>
<dbReference type="Pfam" id="PF00175">
    <property type="entry name" value="NAD_binding_1"/>
    <property type="match status" value="1"/>
</dbReference>
<dbReference type="FunFam" id="3.40.50.80:FF:000009">
    <property type="entry name" value="NADH-cytochrome b5 reductase"/>
    <property type="match status" value="1"/>
</dbReference>
<keyword evidence="13" id="KW-1185">Reference proteome</keyword>
<feature type="binding site" evidence="9">
    <location>
        <position position="107"/>
    </location>
    <ligand>
        <name>FAD</name>
        <dbReference type="ChEBI" id="CHEBI:57692"/>
    </ligand>
</feature>
<evidence type="ECO:0000256" key="6">
    <source>
        <dbReference type="ARBA" id="ARBA00023002"/>
    </source>
</evidence>
<dbReference type="GO" id="GO:0005741">
    <property type="term" value="C:mitochondrial outer membrane"/>
    <property type="evidence" value="ECO:0007669"/>
    <property type="project" value="UniProtKB-SubCell"/>
</dbReference>
<dbReference type="InterPro" id="IPR008333">
    <property type="entry name" value="Cbr1-like_FAD-bd_dom"/>
</dbReference>
<dbReference type="Gene3D" id="2.40.30.10">
    <property type="entry name" value="Translation factors"/>
    <property type="match status" value="1"/>
</dbReference>
<dbReference type="GO" id="GO:0006696">
    <property type="term" value="P:ergosterol biosynthetic process"/>
    <property type="evidence" value="ECO:0007669"/>
    <property type="project" value="TreeGrafter"/>
</dbReference>
<keyword evidence="6 10" id="KW-0560">Oxidoreductase</keyword>
<feature type="binding site" evidence="9">
    <location>
        <position position="108"/>
    </location>
    <ligand>
        <name>FAD</name>
        <dbReference type="ChEBI" id="CHEBI:57692"/>
    </ligand>
</feature>
<comment type="caution">
    <text evidence="12">The sequence shown here is derived from an EMBL/GenBank/DDBJ whole genome shotgun (WGS) entry which is preliminary data.</text>
</comment>
<comment type="cofactor">
    <cofactor evidence="1 9 10">
        <name>FAD</name>
        <dbReference type="ChEBI" id="CHEBI:57692"/>
    </cofactor>
</comment>
<dbReference type="EC" id="1.6.2.2" evidence="10"/>
<feature type="domain" description="FAD-binding FR-type" evidence="11">
    <location>
        <begin position="52"/>
        <end position="159"/>
    </location>
</feature>
<dbReference type="InterPro" id="IPR001433">
    <property type="entry name" value="OxRdtase_FAD/NAD-bd"/>
</dbReference>
<sequence>MALPLCLRSARPTPIIATLVAGGIGASIGAKMMFGTASAESNAPPKIFKGGPAFVRLPLESSETVATDTKRLRFKLPQETAITGLPLTSALLTLTWPNGYFPPTPRPYSPISPSDEPGYVEFLVKKYPNGRGSGYLHSLKPGDKLFFATTIPGYNWKPNSFSHITLIAGGCGITPIFQLAQGILRNPQDKTSMTLVFGVNTDEDVLLKKELDGFAKEFPDRFKVAYTVSNPAQGSSLRKGRVDKELLQELLPVSGREDTKVFVCGPPAMEEALVGKWGRGVLGQLGFGKNQIHKF</sequence>
<feature type="binding site" evidence="9">
    <location>
        <position position="174"/>
    </location>
    <ligand>
        <name>FAD</name>
        <dbReference type="ChEBI" id="CHEBI:57692"/>
    </ligand>
</feature>
<gene>
    <name evidence="12" type="ORF">FSARC_6624</name>
</gene>
<keyword evidence="4 9" id="KW-0285">Flavoprotein</keyword>
<dbReference type="GO" id="GO:0090524">
    <property type="term" value="F:cytochrome-b5 reductase activity, acting on NADH"/>
    <property type="evidence" value="ECO:0007669"/>
    <property type="project" value="UniProtKB-EC"/>
</dbReference>
<dbReference type="PANTHER" id="PTHR19370">
    <property type="entry name" value="NADH-CYTOCHROME B5 REDUCTASE"/>
    <property type="match status" value="1"/>
</dbReference>
<evidence type="ECO:0000259" key="11">
    <source>
        <dbReference type="PROSITE" id="PS51384"/>
    </source>
</evidence>
<dbReference type="SUPFAM" id="SSF52343">
    <property type="entry name" value="Ferredoxin reductase-like, C-terminal NADP-linked domain"/>
    <property type="match status" value="1"/>
</dbReference>
<dbReference type="EMBL" id="JABEXW010000338">
    <property type="protein sequence ID" value="KAF4965602.1"/>
    <property type="molecule type" value="Genomic_DNA"/>
</dbReference>
<comment type="catalytic activity">
    <reaction evidence="10">
        <text>2 Fe(III)-[cytochrome b5] + NADH = 2 Fe(II)-[cytochrome b5] + NAD(+) + H(+)</text>
        <dbReference type="Rhea" id="RHEA:46680"/>
        <dbReference type="Rhea" id="RHEA-COMP:10438"/>
        <dbReference type="Rhea" id="RHEA-COMP:10439"/>
        <dbReference type="ChEBI" id="CHEBI:15378"/>
        <dbReference type="ChEBI" id="CHEBI:29033"/>
        <dbReference type="ChEBI" id="CHEBI:29034"/>
        <dbReference type="ChEBI" id="CHEBI:57540"/>
        <dbReference type="ChEBI" id="CHEBI:57945"/>
        <dbReference type="EC" id="1.6.2.2"/>
    </reaction>
</comment>
<accession>A0A8H4TX09</accession>
<dbReference type="AlphaFoldDB" id="A0A8H4TX09"/>
<keyword evidence="5 9" id="KW-0274">FAD</keyword>
<dbReference type="PRINTS" id="PR00371">
    <property type="entry name" value="FPNCR"/>
</dbReference>
<feature type="binding site" evidence="9">
    <location>
        <position position="123"/>
    </location>
    <ligand>
        <name>FAD</name>
        <dbReference type="ChEBI" id="CHEBI:57692"/>
    </ligand>
</feature>
<evidence type="ECO:0000256" key="7">
    <source>
        <dbReference type="ARBA" id="ARBA00023027"/>
    </source>
</evidence>
<organism evidence="12 13">
    <name type="scientific">Fusarium sarcochroum</name>
    <dbReference type="NCBI Taxonomy" id="1208366"/>
    <lineage>
        <taxon>Eukaryota</taxon>
        <taxon>Fungi</taxon>
        <taxon>Dikarya</taxon>
        <taxon>Ascomycota</taxon>
        <taxon>Pezizomycotina</taxon>
        <taxon>Sordariomycetes</taxon>
        <taxon>Hypocreomycetidae</taxon>
        <taxon>Hypocreales</taxon>
        <taxon>Nectriaceae</taxon>
        <taxon>Fusarium</taxon>
        <taxon>Fusarium lateritium species complex</taxon>
    </lineage>
</organism>
<dbReference type="PROSITE" id="PS51384">
    <property type="entry name" value="FAD_FR"/>
    <property type="match status" value="1"/>
</dbReference>
<feature type="binding site" evidence="9">
    <location>
        <position position="106"/>
    </location>
    <ligand>
        <name>FAD</name>
        <dbReference type="ChEBI" id="CHEBI:57692"/>
    </ligand>
</feature>
<evidence type="ECO:0000256" key="3">
    <source>
        <dbReference type="ARBA" id="ARBA00006105"/>
    </source>
</evidence>
<dbReference type="PRINTS" id="PR00406">
    <property type="entry name" value="CYTB5RDTASE"/>
</dbReference>
<evidence type="ECO:0000256" key="8">
    <source>
        <dbReference type="ARBA" id="ARBA00023136"/>
    </source>
</evidence>
<evidence type="ECO:0000256" key="10">
    <source>
        <dbReference type="RuleBase" id="RU361226"/>
    </source>
</evidence>
<comment type="similarity">
    <text evidence="3 10">Belongs to the flavoprotein pyridine nucleotide cytochrome reductase family.</text>
</comment>
<dbReference type="OrthoDB" id="432685at2759"/>
<reference evidence="12" key="2">
    <citation type="submission" date="2020-05" db="EMBL/GenBank/DDBJ databases">
        <authorList>
            <person name="Kim H.-S."/>
            <person name="Proctor R.H."/>
            <person name="Brown D.W."/>
        </authorList>
    </citation>
    <scope>NUCLEOTIDE SEQUENCE</scope>
    <source>
        <strain evidence="12">NRRL 20472</strain>
    </source>
</reference>
<evidence type="ECO:0000313" key="12">
    <source>
        <dbReference type="EMBL" id="KAF4965602.1"/>
    </source>
</evidence>
<proteinExistence type="inferred from homology"/>
<feature type="binding site" evidence="9">
    <location>
        <position position="133"/>
    </location>
    <ligand>
        <name>FAD</name>
        <dbReference type="ChEBI" id="CHEBI:57692"/>
    </ligand>
</feature>
<dbReference type="Proteomes" id="UP000622797">
    <property type="component" value="Unassembled WGS sequence"/>
</dbReference>
<dbReference type="SUPFAM" id="SSF63380">
    <property type="entry name" value="Riboflavin synthase domain-like"/>
    <property type="match status" value="1"/>
</dbReference>
<dbReference type="InterPro" id="IPR039261">
    <property type="entry name" value="FNR_nucleotide-bd"/>
</dbReference>
<name>A0A8H4TX09_9HYPO</name>
<protein>
    <recommendedName>
        <fullName evidence="10">NADH-cytochrome b5 reductase</fullName>
        <ecNumber evidence="10">1.6.2.2</ecNumber>
    </recommendedName>
</protein>
<keyword evidence="8" id="KW-0472">Membrane</keyword>
<dbReference type="Gene3D" id="3.40.50.80">
    <property type="entry name" value="Nucleotide-binding domain of ferredoxin-NADP reductase (FNR) module"/>
    <property type="match status" value="1"/>
</dbReference>
<feature type="binding site" evidence="9">
    <location>
        <position position="125"/>
    </location>
    <ligand>
        <name>FAD</name>
        <dbReference type="ChEBI" id="CHEBI:57692"/>
    </ligand>
</feature>
<dbReference type="InterPro" id="IPR017927">
    <property type="entry name" value="FAD-bd_FR_type"/>
</dbReference>
<dbReference type="PANTHER" id="PTHR19370:SF101">
    <property type="entry name" value="NADH-CYTOCHROME B5 REDUCTASE"/>
    <property type="match status" value="1"/>
</dbReference>
<evidence type="ECO:0000256" key="5">
    <source>
        <dbReference type="ARBA" id="ARBA00022827"/>
    </source>
</evidence>